<accession>A0A9P8XYV6</accession>
<evidence type="ECO:0000313" key="2">
    <source>
        <dbReference type="Proteomes" id="UP000756346"/>
    </source>
</evidence>
<dbReference type="RefSeq" id="XP_046007255.1">
    <property type="nucleotide sequence ID" value="XM_046151554.1"/>
</dbReference>
<dbReference type="EMBL" id="JAGTJQ010000010">
    <property type="protein sequence ID" value="KAH7021054.1"/>
    <property type="molecule type" value="Genomic_DNA"/>
</dbReference>
<organism evidence="1 2">
    <name type="scientific">Microdochium trichocladiopsis</name>
    <dbReference type="NCBI Taxonomy" id="1682393"/>
    <lineage>
        <taxon>Eukaryota</taxon>
        <taxon>Fungi</taxon>
        <taxon>Dikarya</taxon>
        <taxon>Ascomycota</taxon>
        <taxon>Pezizomycotina</taxon>
        <taxon>Sordariomycetes</taxon>
        <taxon>Xylariomycetidae</taxon>
        <taxon>Xylariales</taxon>
        <taxon>Microdochiaceae</taxon>
        <taxon>Microdochium</taxon>
    </lineage>
</organism>
<protein>
    <submittedName>
        <fullName evidence="1">Uncharacterized protein</fullName>
    </submittedName>
</protein>
<gene>
    <name evidence="1" type="ORF">B0I36DRAFT_28400</name>
</gene>
<comment type="caution">
    <text evidence="1">The sequence shown here is derived from an EMBL/GenBank/DDBJ whole genome shotgun (WGS) entry which is preliminary data.</text>
</comment>
<reference evidence="1" key="1">
    <citation type="journal article" date="2021" name="Nat. Commun.">
        <title>Genetic determinants of endophytism in the Arabidopsis root mycobiome.</title>
        <authorList>
            <person name="Mesny F."/>
            <person name="Miyauchi S."/>
            <person name="Thiergart T."/>
            <person name="Pickel B."/>
            <person name="Atanasova L."/>
            <person name="Karlsson M."/>
            <person name="Huettel B."/>
            <person name="Barry K.W."/>
            <person name="Haridas S."/>
            <person name="Chen C."/>
            <person name="Bauer D."/>
            <person name="Andreopoulos W."/>
            <person name="Pangilinan J."/>
            <person name="LaButti K."/>
            <person name="Riley R."/>
            <person name="Lipzen A."/>
            <person name="Clum A."/>
            <person name="Drula E."/>
            <person name="Henrissat B."/>
            <person name="Kohler A."/>
            <person name="Grigoriev I.V."/>
            <person name="Martin F.M."/>
            <person name="Hacquard S."/>
        </authorList>
    </citation>
    <scope>NUCLEOTIDE SEQUENCE</scope>
    <source>
        <strain evidence="1">MPI-CAGE-CH-0230</strain>
    </source>
</reference>
<name>A0A9P8XYV6_9PEZI</name>
<sequence>MRQLARSNVGVLRSSPFHNLAIGTHSSLPSWSHTGRLLLPRRGVAAIGHSTYVSSQKLVEDTDIGVLISELGIPPPPPGQCACLAYLCRGRVLWRLYCLSRWPTFQVCGEASTSTRAQALVYLQPAGLEHLTPRTSMVRGRDIAQALSHLSPVSQSARALKAGVMDMPHLASIVFSAGLAEVAFGALSMGSEKGPAAKLCTVAYFPPPCLSFRGKVLVIDTGTFYQESR</sequence>
<evidence type="ECO:0000313" key="1">
    <source>
        <dbReference type="EMBL" id="KAH7021054.1"/>
    </source>
</evidence>
<keyword evidence="2" id="KW-1185">Reference proteome</keyword>
<dbReference type="GeneID" id="70181100"/>
<dbReference type="AlphaFoldDB" id="A0A9P8XYV6"/>
<dbReference type="Proteomes" id="UP000756346">
    <property type="component" value="Unassembled WGS sequence"/>
</dbReference>
<proteinExistence type="predicted"/>